<dbReference type="Gene3D" id="1.10.560.10">
    <property type="entry name" value="GroEL-like equatorial domain"/>
    <property type="match status" value="1"/>
</dbReference>
<evidence type="ECO:0000256" key="1">
    <source>
        <dbReference type="ARBA" id="ARBA00006607"/>
    </source>
</evidence>
<accession>A0ABV6DHB8</accession>
<reference evidence="6 7" key="1">
    <citation type="submission" date="2024-09" db="EMBL/GenBank/DDBJ databases">
        <authorList>
            <person name="Sun Q."/>
            <person name="Mori K."/>
        </authorList>
    </citation>
    <scope>NUCLEOTIDE SEQUENCE [LARGE SCALE GENOMIC DNA]</scope>
    <source>
        <strain evidence="6 7">CCM 7759</strain>
    </source>
</reference>
<evidence type="ECO:0000256" key="2">
    <source>
        <dbReference type="ARBA" id="ARBA00008020"/>
    </source>
</evidence>
<dbReference type="SUPFAM" id="SSF52029">
    <property type="entry name" value="GroEL apical domain-like"/>
    <property type="match status" value="1"/>
</dbReference>
<comment type="similarity">
    <text evidence="2">Belongs to the TCP-1 chaperonin family.</text>
</comment>
<dbReference type="SUPFAM" id="SSF48592">
    <property type="entry name" value="GroEL equatorial domain-like"/>
    <property type="match status" value="1"/>
</dbReference>
<name>A0ABV6DHB8_9BACL</name>
<dbReference type="Pfam" id="PF00118">
    <property type="entry name" value="Cpn60_TCP1"/>
    <property type="match status" value="1"/>
</dbReference>
<dbReference type="Proteomes" id="UP001589776">
    <property type="component" value="Unassembled WGS sequence"/>
</dbReference>
<dbReference type="Gene3D" id="3.30.260.10">
    <property type="entry name" value="TCP-1-like chaperonin intermediate domain"/>
    <property type="match status" value="1"/>
</dbReference>
<dbReference type="CDD" id="cd00309">
    <property type="entry name" value="chaperonin_type_I_II"/>
    <property type="match status" value="1"/>
</dbReference>
<evidence type="ECO:0000256" key="3">
    <source>
        <dbReference type="ARBA" id="ARBA00022741"/>
    </source>
</evidence>
<evidence type="ECO:0000256" key="5">
    <source>
        <dbReference type="ARBA" id="ARBA00023186"/>
    </source>
</evidence>
<dbReference type="InterPro" id="IPR027409">
    <property type="entry name" value="GroEL-like_apical_dom_sf"/>
</dbReference>
<comment type="similarity">
    <text evidence="1">Belongs to the chaperonin (HSP60) family.</text>
</comment>
<evidence type="ECO:0000313" key="6">
    <source>
        <dbReference type="EMBL" id="MFC0212036.1"/>
    </source>
</evidence>
<dbReference type="Gene3D" id="3.50.7.10">
    <property type="entry name" value="GroEL"/>
    <property type="match status" value="1"/>
</dbReference>
<keyword evidence="7" id="KW-1185">Reference proteome</keyword>
<dbReference type="InterPro" id="IPR017998">
    <property type="entry name" value="Chaperone_TCP-1"/>
</dbReference>
<comment type="caution">
    <text evidence="6">The sequence shown here is derived from an EMBL/GenBank/DDBJ whole genome shotgun (WGS) entry which is preliminary data.</text>
</comment>
<dbReference type="PANTHER" id="PTHR11353">
    <property type="entry name" value="CHAPERONIN"/>
    <property type="match status" value="1"/>
</dbReference>
<dbReference type="RefSeq" id="WP_377469098.1">
    <property type="nucleotide sequence ID" value="NZ_JBHLWN010000025.1"/>
</dbReference>
<dbReference type="InterPro" id="IPR027410">
    <property type="entry name" value="TCP-1-like_intermed_sf"/>
</dbReference>
<keyword evidence="4" id="KW-0067">ATP-binding</keyword>
<gene>
    <name evidence="6" type="ORF">ACFFK0_06145</name>
</gene>
<dbReference type="PROSITE" id="PS00751">
    <property type="entry name" value="TCP1_2"/>
    <property type="match status" value="1"/>
</dbReference>
<dbReference type="InterPro" id="IPR002194">
    <property type="entry name" value="Chaperonin_TCP-1_CS"/>
</dbReference>
<proteinExistence type="inferred from homology"/>
<keyword evidence="3" id="KW-0547">Nucleotide-binding</keyword>
<dbReference type="EMBL" id="JBHLWN010000025">
    <property type="protein sequence ID" value="MFC0212036.1"/>
    <property type="molecule type" value="Genomic_DNA"/>
</dbReference>
<keyword evidence="5" id="KW-0143">Chaperone</keyword>
<sequence>MSQWKPGSPDGEDQYATLRNNAAAVRALCSAVEGTLGPKGLDTMLVGGPGGKVIITNDGVTILEHMDVSHPAARLMIQVAQSQQEHIGDGTTTATVLAGAMVAEGVDRVTRGVPVAKVVAGLQQGVAHAAKLLRERARPLAGVDDPLLERIAYTAGREQSDIAALVVEAARRVGAARLSEAGFRLADCVRAHEGADSEVWPGLLLRGQPGHTGEPPAAGAGVLVLADALEPERIEEEALASEAGFRRYVELRERFAADLGKLEELGVGLIAAERGAGPEAEQFCADRGIVLLQRVTRKELAALAAYTGARPVKRTALRRSAAELAPLLGAARSVRYDERLRHVRIAGGAGDAVTLLVGAATRDAVGERSRIARDAAAAVQAAVRGGYVPGGGAVEMAVAYELDRLRDTVKGMEGFGIDAVAAALRKPLAQIVANAGFNPLEKVEELKAAQLSGRTDAIGIDCDNGSLADMIESGVLDPTEVKLHALQAAGEIAAAVLRIHTVIKMKSPSAGEEA</sequence>
<evidence type="ECO:0000256" key="4">
    <source>
        <dbReference type="ARBA" id="ARBA00022840"/>
    </source>
</evidence>
<protein>
    <submittedName>
        <fullName evidence="6">TCP-1/cpn60 chaperonin family protein</fullName>
    </submittedName>
</protein>
<evidence type="ECO:0000313" key="7">
    <source>
        <dbReference type="Proteomes" id="UP001589776"/>
    </source>
</evidence>
<dbReference type="InterPro" id="IPR002423">
    <property type="entry name" value="Cpn60/GroEL/TCP-1"/>
</dbReference>
<dbReference type="InterPro" id="IPR027413">
    <property type="entry name" value="GROEL-like_equatorial_sf"/>
</dbReference>
<organism evidence="6 7">
    <name type="scientific">Paenibacillus chartarius</name>
    <dbReference type="NCBI Taxonomy" id="747481"/>
    <lineage>
        <taxon>Bacteria</taxon>
        <taxon>Bacillati</taxon>
        <taxon>Bacillota</taxon>
        <taxon>Bacilli</taxon>
        <taxon>Bacillales</taxon>
        <taxon>Paenibacillaceae</taxon>
        <taxon>Paenibacillus</taxon>
    </lineage>
</organism>
<dbReference type="PRINTS" id="PR00304">
    <property type="entry name" value="TCOMPLEXTCP1"/>
</dbReference>